<reference evidence="2" key="1">
    <citation type="submission" date="2016-10" db="EMBL/GenBank/DDBJ databases">
        <authorList>
            <person name="de Groot N.N."/>
        </authorList>
    </citation>
    <scope>NUCLEOTIDE SEQUENCE</scope>
</reference>
<evidence type="ECO:0000256" key="1">
    <source>
        <dbReference type="SAM" id="Phobius"/>
    </source>
</evidence>
<dbReference type="AlphaFoldDB" id="A0A1W1E4X1"/>
<gene>
    <name evidence="2" type="ORF">MNB_SUP05-SYMBIONT-7-250</name>
</gene>
<keyword evidence="1" id="KW-1133">Transmembrane helix</keyword>
<sequence>MVDGFRMGFLGSSTTNIVDSIMVLLLMIILLSLLAFYLLKRGISTKT</sequence>
<protein>
    <submittedName>
        <fullName evidence="2">Uncharacterized protein</fullName>
    </submittedName>
</protein>
<proteinExistence type="predicted"/>
<keyword evidence="1" id="KW-0812">Transmembrane</keyword>
<organism evidence="2">
    <name type="scientific">hydrothermal vent metagenome</name>
    <dbReference type="NCBI Taxonomy" id="652676"/>
    <lineage>
        <taxon>unclassified sequences</taxon>
        <taxon>metagenomes</taxon>
        <taxon>ecological metagenomes</taxon>
    </lineage>
</organism>
<accession>A0A1W1E4X1</accession>
<keyword evidence="1" id="KW-0472">Membrane</keyword>
<evidence type="ECO:0000313" key="2">
    <source>
        <dbReference type="EMBL" id="SFV88928.1"/>
    </source>
</evidence>
<name>A0A1W1E4X1_9ZZZZ</name>
<feature type="transmembrane region" description="Helical" evidence="1">
    <location>
        <begin position="20"/>
        <end position="39"/>
    </location>
</feature>
<dbReference type="EMBL" id="FPIA01000104">
    <property type="protein sequence ID" value="SFV88928.1"/>
    <property type="molecule type" value="Genomic_DNA"/>
</dbReference>